<keyword evidence="3" id="KW-1185">Reference proteome</keyword>
<feature type="compositionally biased region" description="Polar residues" evidence="1">
    <location>
        <begin position="432"/>
        <end position="458"/>
    </location>
</feature>
<feature type="region of interest" description="Disordered" evidence="1">
    <location>
        <begin position="1"/>
        <end position="32"/>
    </location>
</feature>
<feature type="compositionally biased region" description="Basic and acidic residues" evidence="1">
    <location>
        <begin position="1"/>
        <end position="17"/>
    </location>
</feature>
<feature type="compositionally biased region" description="Low complexity" evidence="1">
    <location>
        <begin position="496"/>
        <end position="508"/>
    </location>
</feature>
<feature type="region of interest" description="Disordered" evidence="1">
    <location>
        <begin position="109"/>
        <end position="148"/>
    </location>
</feature>
<protein>
    <submittedName>
        <fullName evidence="2">Uncharacterized protein</fullName>
    </submittedName>
</protein>
<feature type="compositionally biased region" description="Low complexity" evidence="1">
    <location>
        <begin position="417"/>
        <end position="431"/>
    </location>
</feature>
<feature type="compositionally biased region" description="Low complexity" evidence="1">
    <location>
        <begin position="138"/>
        <end position="148"/>
    </location>
</feature>
<gene>
    <name evidence="2" type="ORF">LTR32_006956</name>
</gene>
<feature type="region of interest" description="Disordered" evidence="1">
    <location>
        <begin position="58"/>
        <end position="80"/>
    </location>
</feature>
<name>A0ABR0KYL4_9PEZI</name>
<evidence type="ECO:0000256" key="1">
    <source>
        <dbReference type="SAM" id="MobiDB-lite"/>
    </source>
</evidence>
<feature type="compositionally biased region" description="Basic residues" evidence="1">
    <location>
        <begin position="64"/>
        <end position="80"/>
    </location>
</feature>
<feature type="region of interest" description="Disordered" evidence="1">
    <location>
        <begin position="417"/>
        <end position="510"/>
    </location>
</feature>
<accession>A0ABR0KYL4</accession>
<comment type="caution">
    <text evidence="2">The sequence shown here is derived from an EMBL/GenBank/DDBJ whole genome shotgun (WGS) entry which is preliminary data.</text>
</comment>
<dbReference type="EMBL" id="JAVRRR010000874">
    <property type="protein sequence ID" value="KAK5140166.1"/>
    <property type="molecule type" value="Genomic_DNA"/>
</dbReference>
<evidence type="ECO:0000313" key="3">
    <source>
        <dbReference type="Proteomes" id="UP001308179"/>
    </source>
</evidence>
<organism evidence="2 3">
    <name type="scientific">Rachicladosporium monterosium</name>
    <dbReference type="NCBI Taxonomy" id="1507873"/>
    <lineage>
        <taxon>Eukaryota</taxon>
        <taxon>Fungi</taxon>
        <taxon>Dikarya</taxon>
        <taxon>Ascomycota</taxon>
        <taxon>Pezizomycotina</taxon>
        <taxon>Dothideomycetes</taxon>
        <taxon>Dothideomycetidae</taxon>
        <taxon>Cladosporiales</taxon>
        <taxon>Cladosporiaceae</taxon>
        <taxon>Rachicladosporium</taxon>
    </lineage>
</organism>
<evidence type="ECO:0000313" key="2">
    <source>
        <dbReference type="EMBL" id="KAK5140166.1"/>
    </source>
</evidence>
<proteinExistence type="predicted"/>
<reference evidence="2 3" key="1">
    <citation type="submission" date="2023-08" db="EMBL/GenBank/DDBJ databases">
        <title>Black Yeasts Isolated from many extreme environments.</title>
        <authorList>
            <person name="Coleine C."/>
            <person name="Stajich J.E."/>
            <person name="Selbmann L."/>
        </authorList>
    </citation>
    <scope>NUCLEOTIDE SEQUENCE [LARGE SCALE GENOMIC DNA]</scope>
    <source>
        <strain evidence="2 3">CCFEE 5386</strain>
    </source>
</reference>
<dbReference type="Proteomes" id="UP001308179">
    <property type="component" value="Unassembled WGS sequence"/>
</dbReference>
<sequence length="589" mass="64824">MVSQKEQCHQKRGRDPSIGEEGYTPVSVKRQKRCSANYPPEVWDSLSKITLTRKALRELDRRTREHRRSQATRGQKTARRILRSGTQRLQSFASNGGPDLSQLRGFAELPTSEAVMDPPNSRTNKRERDSGLASSSFTGDTGKTGTTGPYDAQFQQLLIDQGVYPHGYRTLSGAKPPKPQNMEETYRRLSQPRPSLSPSQFSEGAFEDFQDQNGAASSEQDVMTDVIPLIRGRTGIKFHKASNTVFNNLVKFAPGIADAKPDGYDGARPVEIDLAVRRDLNGYIIPSTSNELPAAPNHLTEVKGPSGRADVLRRQAMYAGAIGARAMHELQNYGIDTAVYDGNAYTLVPAYNSGAGTLQIYATHPTQSATGRTEYHMTQLGSYALTHSLDTFRQGATAFRNSRDLSKEYRDRFITAANATAAQRPAPVATPSSGTASRSPTSLRTEGASFESNTTINESPLEVEEPPKRLRTQSAAASNIFESMQGRRRQGPPQGPQSSSSPASQLSSKNGDAGYLWCGYSFRRLRGGNYEFKCTIHEKPQVMRARWVPGQSCPEVCSQKAKVWLQSSMDGQSLRIFVRGVWIMLGKQA</sequence>
<feature type="compositionally biased region" description="Polar residues" evidence="1">
    <location>
        <begin position="472"/>
        <end position="482"/>
    </location>
</feature>